<dbReference type="AlphaFoldDB" id="A0A2V1DLI2"/>
<gene>
    <name evidence="4" type="ORF">DM02DRAFT_656853</name>
</gene>
<dbReference type="Proteomes" id="UP000244855">
    <property type="component" value="Unassembled WGS sequence"/>
</dbReference>
<reference evidence="4 5" key="1">
    <citation type="journal article" date="2018" name="Sci. Rep.">
        <title>Comparative genomics provides insights into the lifestyle and reveals functional heterogeneity of dark septate endophytic fungi.</title>
        <authorList>
            <person name="Knapp D.G."/>
            <person name="Nemeth J.B."/>
            <person name="Barry K."/>
            <person name="Hainaut M."/>
            <person name="Henrissat B."/>
            <person name="Johnson J."/>
            <person name="Kuo A."/>
            <person name="Lim J.H.P."/>
            <person name="Lipzen A."/>
            <person name="Nolan M."/>
            <person name="Ohm R.A."/>
            <person name="Tamas L."/>
            <person name="Grigoriev I.V."/>
            <person name="Spatafora J.W."/>
            <person name="Nagy L.G."/>
            <person name="Kovacs G.M."/>
        </authorList>
    </citation>
    <scope>NUCLEOTIDE SEQUENCE [LARGE SCALE GENOMIC DNA]</scope>
    <source>
        <strain evidence="4 5">DSE2036</strain>
    </source>
</reference>
<feature type="region of interest" description="Disordered" evidence="2">
    <location>
        <begin position="173"/>
        <end position="244"/>
    </location>
</feature>
<accession>A0A2V1DLI2</accession>
<organism evidence="4 5">
    <name type="scientific">Periconia macrospinosa</name>
    <dbReference type="NCBI Taxonomy" id="97972"/>
    <lineage>
        <taxon>Eukaryota</taxon>
        <taxon>Fungi</taxon>
        <taxon>Dikarya</taxon>
        <taxon>Ascomycota</taxon>
        <taxon>Pezizomycotina</taxon>
        <taxon>Dothideomycetes</taxon>
        <taxon>Pleosporomycetidae</taxon>
        <taxon>Pleosporales</taxon>
        <taxon>Massarineae</taxon>
        <taxon>Periconiaceae</taxon>
        <taxon>Periconia</taxon>
    </lineage>
</organism>
<evidence type="ECO:0000256" key="3">
    <source>
        <dbReference type="SAM" id="SignalP"/>
    </source>
</evidence>
<keyword evidence="5" id="KW-1185">Reference proteome</keyword>
<evidence type="ECO:0000256" key="2">
    <source>
        <dbReference type="SAM" id="MobiDB-lite"/>
    </source>
</evidence>
<sequence length="793" mass="89880">MVRFTYMLHLSLLAVVAVASPRLQGQHDVKCAKNDDCSKEFCIDGTSSTCLESKTCGCSTLVVRCGEGEKISCHRNTTAEGEEKGSCTCQKPVGTEQRKKYNQQQRKFLDKAKKKGVNWAASEFPKEYPEEYERWHWQNSSRTHQTPSEADRKIKEASLLRLELMKSAPEVYSNSSLSNFTSGSPKSNVTSDTLKNTGTTGGLQENGTSGGHWSNSTSGGHWSNSTSGRHWSNSTSGGHWSNSASGTGMVQVPGTDKWVHGNVTAQRLEELALIVPKVEEADNHLSKLREEDKKVDEEFHTWVGKWLKQEQAELKESEEKIKKAEEEAKEKEKDEKLRKSVCGDKDNSVIFKTTDQARKHMDNGRYVLEADRFIARLSKDEMATGGTKRGAQPWPEQYVIEYNWTQTNTVRDQNFDDCRRLGRSCDLFTPSNGQYDCAWFWNRSDIYNAKVGYWVLRVIEGVNHKLTFFSERLTEVILKKSLKLDQINEDFDPSPPKEDPAWKWFKFAFGMATEFIPGPKVVGEGNDEKLQRAAELFQVVVDTFDTISEEVKNAKGTASPITSADLKVALGDIFETMSDSLQNSLWRALGRSQEVKDWDKLPAFGNTKNFKTPVGKFLNNPIWLLENDADVLDKAMAAAARNIEYKMIDMKLRSENWYLTEDTRTTNKCDRKGARKMKYAGKKKCFQLYKFSGWHTVKDKPEPADDKFYDKMAKYGLEDEALTKYYRAILDCYQKKGKNGELDTNKAVIPGGSMPTCFFALRAAKIKVGSGCDQGAHGRMFNCETWRDEELEK</sequence>
<dbReference type="STRING" id="97972.A0A2V1DLI2"/>
<keyword evidence="3" id="KW-0732">Signal</keyword>
<name>A0A2V1DLI2_9PLEO</name>
<feature type="signal peptide" evidence="3">
    <location>
        <begin position="1"/>
        <end position="19"/>
    </location>
</feature>
<proteinExistence type="predicted"/>
<feature type="chain" id="PRO_5015900787" evidence="3">
    <location>
        <begin position="20"/>
        <end position="793"/>
    </location>
</feature>
<feature type="compositionally biased region" description="Low complexity" evidence="2">
    <location>
        <begin position="173"/>
        <end position="184"/>
    </location>
</feature>
<dbReference type="EMBL" id="KZ805402">
    <property type="protein sequence ID" value="PVH98970.1"/>
    <property type="molecule type" value="Genomic_DNA"/>
</dbReference>
<evidence type="ECO:0000313" key="4">
    <source>
        <dbReference type="EMBL" id="PVH98970.1"/>
    </source>
</evidence>
<keyword evidence="1" id="KW-0175">Coiled coil</keyword>
<evidence type="ECO:0000313" key="5">
    <source>
        <dbReference type="Proteomes" id="UP000244855"/>
    </source>
</evidence>
<dbReference type="OrthoDB" id="10651309at2759"/>
<protein>
    <submittedName>
        <fullName evidence="4">Uncharacterized protein</fullName>
    </submittedName>
</protein>
<feature type="coiled-coil region" evidence="1">
    <location>
        <begin position="278"/>
        <end position="335"/>
    </location>
</feature>
<feature type="compositionally biased region" description="Polar residues" evidence="2">
    <location>
        <begin position="185"/>
        <end position="244"/>
    </location>
</feature>
<evidence type="ECO:0000256" key="1">
    <source>
        <dbReference type="SAM" id="Coils"/>
    </source>
</evidence>